<comment type="caution">
    <text evidence="1">The sequence shown here is derived from an EMBL/GenBank/DDBJ whole genome shotgun (WGS) entry which is preliminary data.</text>
</comment>
<keyword evidence="2" id="KW-1185">Reference proteome</keyword>
<accession>A0AAV4RRU6</accession>
<organism evidence="1 2">
    <name type="scientific">Caerostris darwini</name>
    <dbReference type="NCBI Taxonomy" id="1538125"/>
    <lineage>
        <taxon>Eukaryota</taxon>
        <taxon>Metazoa</taxon>
        <taxon>Ecdysozoa</taxon>
        <taxon>Arthropoda</taxon>
        <taxon>Chelicerata</taxon>
        <taxon>Arachnida</taxon>
        <taxon>Araneae</taxon>
        <taxon>Araneomorphae</taxon>
        <taxon>Entelegynae</taxon>
        <taxon>Araneoidea</taxon>
        <taxon>Araneidae</taxon>
        <taxon>Caerostris</taxon>
    </lineage>
</organism>
<dbReference type="AlphaFoldDB" id="A0AAV4RRU6"/>
<sequence length="110" mass="12588">MFVVGYKLNFKTSEKFQSVTVIKSNPSFGISITLSDRKQHFRNTIRVSRMEKKPGYPIKDKRGSILDAERYVLEGRLLTRSTFESSGVSRGRYRVELKWIGNVGLLNSIA</sequence>
<name>A0AAV4RRU6_9ARAC</name>
<gene>
    <name evidence="1" type="ORF">CDAR_299361</name>
</gene>
<dbReference type="EMBL" id="BPLQ01006511">
    <property type="protein sequence ID" value="GIY23015.1"/>
    <property type="molecule type" value="Genomic_DNA"/>
</dbReference>
<protein>
    <submittedName>
        <fullName evidence="1">Uncharacterized protein</fullName>
    </submittedName>
</protein>
<proteinExistence type="predicted"/>
<reference evidence="1 2" key="1">
    <citation type="submission" date="2021-06" db="EMBL/GenBank/DDBJ databases">
        <title>Caerostris darwini draft genome.</title>
        <authorList>
            <person name="Kono N."/>
            <person name="Arakawa K."/>
        </authorList>
    </citation>
    <scope>NUCLEOTIDE SEQUENCE [LARGE SCALE GENOMIC DNA]</scope>
</reference>
<evidence type="ECO:0000313" key="1">
    <source>
        <dbReference type="EMBL" id="GIY23015.1"/>
    </source>
</evidence>
<evidence type="ECO:0000313" key="2">
    <source>
        <dbReference type="Proteomes" id="UP001054837"/>
    </source>
</evidence>
<dbReference type="Proteomes" id="UP001054837">
    <property type="component" value="Unassembled WGS sequence"/>
</dbReference>